<dbReference type="RefSeq" id="WP_068700106.1">
    <property type="nucleotide sequence ID" value="NZ_CP014167.1"/>
</dbReference>
<dbReference type="InterPro" id="IPR025403">
    <property type="entry name" value="TgpA-like_C"/>
</dbReference>
<feature type="transmembrane region" description="Helical" evidence="1">
    <location>
        <begin position="211"/>
        <end position="228"/>
    </location>
</feature>
<sequence>MRTFRHKAHQDKAHQFEAHQLEMLQHRASQEGDANRLSLLARIQVRLSSQWLAGFWASLLLYGLFLQWLEPLRILGGPDSRAYYTLLALLTAVILLIGCLGLPLWMTSVLALAALVQALVYLNGEGEGWSWLAGYAPVLLHDAAVWAGTGSMADISQASRVLVLLTGWILLVLSVQLLAIHRHTVLLFLSITVIYLFAFDLTAGLQLFWPVVWGFGLGLVLQFSVVYFKHAADRERQAIEGSGSGLARYADPDDADLDKPGQLFSQQRRPASYRVLMGLGGFIVAFGIGLSLAAAFVVPVKPAQAVDWGQAFDSMETWAEPKDGRGSGYSVTGYGGNDEELGSPLKLREDVFFTAESPQRTYWRGESLSYYDGRGWTEPDPSISPSLSANASGVAAWPAEEAADGDMQDGAASRPDRTAIQTITFAEPQYGMVPLFAGGDFLAVRQVNTELTAASPVHPAAGPAYTLLKDPVSGSAYLKMSTASDAIRSYKISAVLKPETSSGAPAADSNATGKAGADPSEIRYEYLQLPATLPDRVRDLGQSIVSGATSRYEAAKAVETYLRNNYKYTLNTSIPAAGHDFVEDFLFRERAGYCDHFSTAMVILLRSQGIPARWVKGFAPGEPDGSGQYTVRYADAHSWVEVYFPDQGWLPFEPTPGFTGAFGGAAEGSIHAEQGQQPVGSPALSRVLGAWLPNVTAVFAAALIKVWPLAERTGDMFNHYQTVIVAAAALLLLAFVFLGMGRSLAGNGGLVRRKPRSRPHSQVFFKRGTLTDERHFPGKVELLRSADAAWAAMHRRYGKLANGATAREYAEALQRKLDESGRAEMEQFMSVWEPLYYGGDLPDRQTTRRFLDTCRKLDS</sequence>
<dbReference type="Pfam" id="PF11992">
    <property type="entry name" value="TgpA_N"/>
    <property type="match status" value="1"/>
</dbReference>
<keyword evidence="1" id="KW-0812">Transmembrane</keyword>
<reference evidence="3 4" key="1">
    <citation type="submission" date="2016-01" db="EMBL/GenBank/DDBJ databases">
        <title>Complete Genome Sequence of Paenibacillus yonginensis DCY84, a novel Plant Growth-Promoting Bacteria with Elicitation of Induced Systemic Resistance.</title>
        <authorList>
            <person name="Kim Y.J."/>
            <person name="Yang D.C."/>
            <person name="Sukweenadhi J."/>
        </authorList>
    </citation>
    <scope>NUCLEOTIDE SEQUENCE [LARGE SCALE GENOMIC DNA]</scope>
    <source>
        <strain evidence="3 4">DCY84</strain>
    </source>
</reference>
<dbReference type="Pfam" id="PF13559">
    <property type="entry name" value="DUF4129"/>
    <property type="match status" value="1"/>
</dbReference>
<organism evidence="3 4">
    <name type="scientific">Paenibacillus yonginensis</name>
    <dbReference type="NCBI Taxonomy" id="1462996"/>
    <lineage>
        <taxon>Bacteria</taxon>
        <taxon>Bacillati</taxon>
        <taxon>Bacillota</taxon>
        <taxon>Bacilli</taxon>
        <taxon>Bacillales</taxon>
        <taxon>Paenibacillaceae</taxon>
        <taxon>Paenibacillus</taxon>
    </lineage>
</organism>
<keyword evidence="4" id="KW-1185">Reference proteome</keyword>
<dbReference type="SMART" id="SM00460">
    <property type="entry name" value="TGc"/>
    <property type="match status" value="1"/>
</dbReference>
<evidence type="ECO:0000256" key="1">
    <source>
        <dbReference type="SAM" id="Phobius"/>
    </source>
</evidence>
<dbReference type="SUPFAM" id="SSF54001">
    <property type="entry name" value="Cysteine proteinases"/>
    <property type="match status" value="1"/>
</dbReference>
<dbReference type="Gene3D" id="3.10.620.30">
    <property type="match status" value="1"/>
</dbReference>
<dbReference type="Pfam" id="PF01841">
    <property type="entry name" value="Transglut_core"/>
    <property type="match status" value="1"/>
</dbReference>
<name>A0A1B1N6A8_9BACL</name>
<evidence type="ECO:0000313" key="4">
    <source>
        <dbReference type="Proteomes" id="UP000092573"/>
    </source>
</evidence>
<dbReference type="PANTHER" id="PTHR42736:SF1">
    <property type="entry name" value="PROTEIN-GLUTAMINE GAMMA-GLUTAMYLTRANSFERASE"/>
    <property type="match status" value="1"/>
</dbReference>
<feature type="transmembrane region" description="Helical" evidence="1">
    <location>
        <begin position="81"/>
        <end position="97"/>
    </location>
</feature>
<dbReference type="InterPro" id="IPR021878">
    <property type="entry name" value="TgpA_N"/>
</dbReference>
<evidence type="ECO:0000313" key="3">
    <source>
        <dbReference type="EMBL" id="ANS76963.1"/>
    </source>
</evidence>
<feature type="domain" description="Transglutaminase-like" evidence="2">
    <location>
        <begin position="586"/>
        <end position="656"/>
    </location>
</feature>
<proteinExistence type="predicted"/>
<dbReference type="InterPro" id="IPR038765">
    <property type="entry name" value="Papain-like_cys_pep_sf"/>
</dbReference>
<dbReference type="EMBL" id="CP014167">
    <property type="protein sequence ID" value="ANS76963.1"/>
    <property type="molecule type" value="Genomic_DNA"/>
</dbReference>
<evidence type="ECO:0000259" key="2">
    <source>
        <dbReference type="SMART" id="SM00460"/>
    </source>
</evidence>
<keyword evidence="1" id="KW-1133">Transmembrane helix</keyword>
<feature type="transmembrane region" description="Helical" evidence="1">
    <location>
        <begin position="186"/>
        <end position="205"/>
    </location>
</feature>
<protein>
    <recommendedName>
        <fullName evidence="2">Transglutaminase-like domain-containing protein</fullName>
    </recommendedName>
</protein>
<dbReference type="STRING" id="1462996.AWM70_22225"/>
<dbReference type="KEGG" id="pyg:AWM70_22225"/>
<feature type="transmembrane region" description="Helical" evidence="1">
    <location>
        <begin position="51"/>
        <end position="69"/>
    </location>
</feature>
<dbReference type="InterPro" id="IPR052901">
    <property type="entry name" value="Bact_TGase-like"/>
</dbReference>
<feature type="transmembrane region" description="Helical" evidence="1">
    <location>
        <begin position="691"/>
        <end position="710"/>
    </location>
</feature>
<accession>A0A1B1N6A8</accession>
<dbReference type="Proteomes" id="UP000092573">
    <property type="component" value="Chromosome"/>
</dbReference>
<feature type="transmembrane region" description="Helical" evidence="1">
    <location>
        <begin position="722"/>
        <end position="745"/>
    </location>
</feature>
<dbReference type="InterPro" id="IPR002931">
    <property type="entry name" value="Transglutaminase-like"/>
</dbReference>
<feature type="transmembrane region" description="Helical" evidence="1">
    <location>
        <begin position="275"/>
        <end position="298"/>
    </location>
</feature>
<feature type="transmembrane region" description="Helical" evidence="1">
    <location>
        <begin position="161"/>
        <end position="179"/>
    </location>
</feature>
<keyword evidence="1" id="KW-0472">Membrane</keyword>
<dbReference type="PANTHER" id="PTHR42736">
    <property type="entry name" value="PROTEIN-GLUTAMINE GAMMA-GLUTAMYLTRANSFERASE"/>
    <property type="match status" value="1"/>
</dbReference>
<gene>
    <name evidence="3" type="ORF">AWM70_22225</name>
</gene>
<dbReference type="AlphaFoldDB" id="A0A1B1N6A8"/>